<accession>G6EKG1</accession>
<proteinExistence type="predicted"/>
<dbReference type="EMBL" id="AGFM01000094">
    <property type="protein sequence ID" value="EHJ58195.1"/>
    <property type="molecule type" value="Genomic_DNA"/>
</dbReference>
<keyword evidence="3" id="KW-1185">Reference proteome</keyword>
<sequence length="171" mass="18698">MSKEKAMRTSFDLGKFDPEVTLMDAAVEEEILPTMRMVANASLGVEPFDAYYAAQELLEVLEAVQRKTPGAKVRLAGILSADCDDYQRCLYYCLAGRGAGVMLLSLSWLVRILRGRAGAMGEVLRTKAEVEPPCPPYVASQPDGPVPSASEDFHLGPSWTRDPLTYGPIKD</sequence>
<dbReference type="Proteomes" id="UP000004030">
    <property type="component" value="Unassembled WGS sequence"/>
</dbReference>
<evidence type="ECO:0000313" key="2">
    <source>
        <dbReference type="EMBL" id="EHJ58195.1"/>
    </source>
</evidence>
<dbReference type="eggNOG" id="ENOG50300NB">
    <property type="taxonomic scope" value="Bacteria"/>
</dbReference>
<evidence type="ECO:0000256" key="1">
    <source>
        <dbReference type="SAM" id="MobiDB-lite"/>
    </source>
</evidence>
<feature type="region of interest" description="Disordered" evidence="1">
    <location>
        <begin position="136"/>
        <end position="171"/>
    </location>
</feature>
<gene>
    <name evidence="2" type="ORF">NSU_4832</name>
</gene>
<dbReference type="AlphaFoldDB" id="G6EKG1"/>
<comment type="caution">
    <text evidence="2">The sequence shown here is derived from an EMBL/GenBank/DDBJ whole genome shotgun (WGS) entry which is preliminary data.</text>
</comment>
<organism evidence="2 3">
    <name type="scientific">Novosphingobium pentaromativorans US6-1</name>
    <dbReference type="NCBI Taxonomy" id="1088721"/>
    <lineage>
        <taxon>Bacteria</taxon>
        <taxon>Pseudomonadati</taxon>
        <taxon>Pseudomonadota</taxon>
        <taxon>Alphaproteobacteria</taxon>
        <taxon>Sphingomonadales</taxon>
        <taxon>Sphingomonadaceae</taxon>
        <taxon>Novosphingobium</taxon>
    </lineage>
</organism>
<evidence type="ECO:0000313" key="3">
    <source>
        <dbReference type="Proteomes" id="UP000004030"/>
    </source>
</evidence>
<reference evidence="2 3" key="1">
    <citation type="journal article" date="2012" name="J. Bacteriol.">
        <title>Genome sequence of benzo(a)pyrene-degrading bacterium Novosphingobium pentaromativorans US6-1.</title>
        <authorList>
            <person name="Luo Y.R."/>
            <person name="Kang S.G."/>
            <person name="Kim S.J."/>
            <person name="Kim M.R."/>
            <person name="Li N."/>
            <person name="Lee J.H."/>
            <person name="Kwon K.K."/>
        </authorList>
    </citation>
    <scope>NUCLEOTIDE SEQUENCE [LARGE SCALE GENOMIC DNA]</scope>
    <source>
        <strain evidence="2 3">US6-1</strain>
    </source>
</reference>
<protein>
    <submittedName>
        <fullName evidence="2">Uncharacterized protein</fullName>
    </submittedName>
</protein>
<dbReference type="PATRIC" id="fig|1088721.3.peg.4744"/>
<name>G6EKG1_9SPHN</name>